<keyword evidence="1" id="KW-0732">Signal</keyword>
<proteinExistence type="predicted"/>
<gene>
    <name evidence="2" type="ORF">SAMN02982922_4046</name>
</gene>
<dbReference type="Proteomes" id="UP000193083">
    <property type="component" value="Unassembled WGS sequence"/>
</dbReference>
<dbReference type="PROSITE" id="PS51257">
    <property type="entry name" value="PROKAR_LIPOPROTEIN"/>
    <property type="match status" value="1"/>
</dbReference>
<evidence type="ECO:0000313" key="2">
    <source>
        <dbReference type="EMBL" id="SMH49949.1"/>
    </source>
</evidence>
<keyword evidence="3" id="KW-1185">Reference proteome</keyword>
<protein>
    <submittedName>
        <fullName evidence="2">Entericidin EcnA/B family protein</fullName>
    </submittedName>
</protein>
<dbReference type="AlphaFoldDB" id="A0A1X7PEY9"/>
<feature type="chain" id="PRO_5012869354" evidence="1">
    <location>
        <begin position="23"/>
        <end position="44"/>
    </location>
</feature>
<accession>A0A1X7PEY9</accession>
<reference evidence="2 3" key="1">
    <citation type="submission" date="2017-04" db="EMBL/GenBank/DDBJ databases">
        <authorList>
            <person name="Afonso C.L."/>
            <person name="Miller P.J."/>
            <person name="Scott M.A."/>
            <person name="Spackman E."/>
            <person name="Goraichik I."/>
            <person name="Dimitrov K.M."/>
            <person name="Suarez D.L."/>
            <person name="Swayne D.E."/>
        </authorList>
    </citation>
    <scope>NUCLEOTIDE SEQUENCE [LARGE SCALE GENOMIC DNA]</scope>
    <source>
        <strain evidence="2 3">B5P</strain>
    </source>
</reference>
<organism evidence="2 3">
    <name type="scientific">Mesorhizobium australicum</name>
    <dbReference type="NCBI Taxonomy" id="536018"/>
    <lineage>
        <taxon>Bacteria</taxon>
        <taxon>Pseudomonadati</taxon>
        <taxon>Pseudomonadota</taxon>
        <taxon>Alphaproteobacteria</taxon>
        <taxon>Hyphomicrobiales</taxon>
        <taxon>Phyllobacteriaceae</taxon>
        <taxon>Mesorhizobium</taxon>
    </lineage>
</organism>
<sequence length="44" mass="4685">MNAMMRVSMLVLIFAVGLSACANTVRGVGRDVRETAEAVEDSVD</sequence>
<feature type="signal peptide" evidence="1">
    <location>
        <begin position="1"/>
        <end position="22"/>
    </location>
</feature>
<evidence type="ECO:0000313" key="3">
    <source>
        <dbReference type="Proteomes" id="UP000193083"/>
    </source>
</evidence>
<dbReference type="EMBL" id="FXBL01000004">
    <property type="protein sequence ID" value="SMH49949.1"/>
    <property type="molecule type" value="Genomic_DNA"/>
</dbReference>
<evidence type="ECO:0000256" key="1">
    <source>
        <dbReference type="SAM" id="SignalP"/>
    </source>
</evidence>
<name>A0A1X7PEY9_9HYPH</name>